<dbReference type="SUPFAM" id="SSF54695">
    <property type="entry name" value="POZ domain"/>
    <property type="match status" value="1"/>
</dbReference>
<evidence type="ECO:0000313" key="3">
    <source>
        <dbReference type="EMBL" id="RIB05827.1"/>
    </source>
</evidence>
<dbReference type="SMART" id="SM00225">
    <property type="entry name" value="BTB"/>
    <property type="match status" value="1"/>
</dbReference>
<evidence type="ECO:0000259" key="2">
    <source>
        <dbReference type="PROSITE" id="PS51886"/>
    </source>
</evidence>
<accession>A0A397U9U5</accession>
<dbReference type="OrthoDB" id="45365at2759"/>
<dbReference type="Pfam" id="PF07707">
    <property type="entry name" value="BACK"/>
    <property type="match status" value="1"/>
</dbReference>
<dbReference type="GO" id="GO:0005737">
    <property type="term" value="C:cytoplasm"/>
    <property type="evidence" value="ECO:0007669"/>
    <property type="project" value="TreeGrafter"/>
</dbReference>
<dbReference type="InterPro" id="IPR000210">
    <property type="entry name" value="BTB/POZ_dom"/>
</dbReference>
<feature type="domain" description="BTB" evidence="1">
    <location>
        <begin position="23"/>
        <end position="96"/>
    </location>
</feature>
<proteinExistence type="predicted"/>
<comment type="caution">
    <text evidence="3">The sequence shown here is derived from an EMBL/GenBank/DDBJ whole genome shotgun (WGS) entry which is preliminary data.</text>
</comment>
<dbReference type="InterPro" id="IPR006571">
    <property type="entry name" value="TLDc_dom"/>
</dbReference>
<dbReference type="Gene3D" id="1.25.40.420">
    <property type="match status" value="1"/>
</dbReference>
<name>A0A397U9U5_9GLOM</name>
<keyword evidence="4" id="KW-1185">Reference proteome</keyword>
<dbReference type="InterPro" id="IPR011705">
    <property type="entry name" value="BACK"/>
</dbReference>
<dbReference type="Pfam" id="PF07534">
    <property type="entry name" value="TLD"/>
    <property type="match status" value="1"/>
</dbReference>
<dbReference type="PANTHER" id="PTHR46306:SF1">
    <property type="entry name" value="BTB_POZ DOMAIN-CONTAINING PROTEIN 9"/>
    <property type="match status" value="1"/>
</dbReference>
<protein>
    <submittedName>
        <fullName evidence="3">Uncharacterized protein</fullName>
    </submittedName>
</protein>
<evidence type="ECO:0000259" key="1">
    <source>
        <dbReference type="PROSITE" id="PS50097"/>
    </source>
</evidence>
<dbReference type="InterPro" id="IPR052407">
    <property type="entry name" value="BTB_POZ_domain_cont_9"/>
</dbReference>
<dbReference type="InterPro" id="IPR011333">
    <property type="entry name" value="SKP1/BTB/POZ_sf"/>
</dbReference>
<evidence type="ECO:0000313" key="4">
    <source>
        <dbReference type="Proteomes" id="UP000266673"/>
    </source>
</evidence>
<dbReference type="Proteomes" id="UP000266673">
    <property type="component" value="Unassembled WGS sequence"/>
</dbReference>
<dbReference type="Gene3D" id="3.30.710.10">
    <property type="entry name" value="Potassium Channel Kv1.1, Chain A"/>
    <property type="match status" value="1"/>
</dbReference>
<dbReference type="EMBL" id="QKWP01001912">
    <property type="protein sequence ID" value="RIB05827.1"/>
    <property type="molecule type" value="Genomic_DNA"/>
</dbReference>
<feature type="domain" description="TLDc" evidence="2">
    <location>
        <begin position="304"/>
        <end position="489"/>
    </location>
</feature>
<dbReference type="PROSITE" id="PS50097">
    <property type="entry name" value="BTB"/>
    <property type="match status" value="1"/>
</dbReference>
<dbReference type="AlphaFoldDB" id="A0A397U9U5"/>
<dbReference type="CDD" id="cd18186">
    <property type="entry name" value="BTB_POZ_ZBTB_KLHL-like"/>
    <property type="match status" value="1"/>
</dbReference>
<dbReference type="PROSITE" id="PS51886">
    <property type="entry name" value="TLDC"/>
    <property type="match status" value="1"/>
</dbReference>
<dbReference type="PANTHER" id="PTHR46306">
    <property type="entry name" value="BTB/POZ DOMAIN-CONTAINING PROTEIN 9"/>
    <property type="match status" value="1"/>
</dbReference>
<reference evidence="3 4" key="1">
    <citation type="submission" date="2018-06" db="EMBL/GenBank/DDBJ databases">
        <title>Comparative genomics reveals the genomic features of Rhizophagus irregularis, R. cerebriforme, R. diaphanum and Gigaspora rosea, and their symbiotic lifestyle signature.</title>
        <authorList>
            <person name="Morin E."/>
            <person name="San Clemente H."/>
            <person name="Chen E.C.H."/>
            <person name="De La Providencia I."/>
            <person name="Hainaut M."/>
            <person name="Kuo A."/>
            <person name="Kohler A."/>
            <person name="Murat C."/>
            <person name="Tang N."/>
            <person name="Roy S."/>
            <person name="Loubradou J."/>
            <person name="Henrissat B."/>
            <person name="Grigoriev I.V."/>
            <person name="Corradi N."/>
            <person name="Roux C."/>
            <person name="Martin F.M."/>
        </authorList>
    </citation>
    <scope>NUCLEOTIDE SEQUENCE [LARGE SCALE GENOMIC DNA]</scope>
    <source>
        <strain evidence="3 4">DAOM 194757</strain>
    </source>
</reference>
<organism evidence="3 4">
    <name type="scientific">Gigaspora rosea</name>
    <dbReference type="NCBI Taxonomy" id="44941"/>
    <lineage>
        <taxon>Eukaryota</taxon>
        <taxon>Fungi</taxon>
        <taxon>Fungi incertae sedis</taxon>
        <taxon>Mucoromycota</taxon>
        <taxon>Glomeromycotina</taxon>
        <taxon>Glomeromycetes</taxon>
        <taxon>Diversisporales</taxon>
        <taxon>Gigasporaceae</taxon>
        <taxon>Gigaspora</taxon>
    </lineage>
</organism>
<dbReference type="Pfam" id="PF00651">
    <property type="entry name" value="BTB"/>
    <property type="match status" value="1"/>
</dbReference>
<gene>
    <name evidence="3" type="ORF">C2G38_2148363</name>
</gene>
<sequence length="492" mass="57344">MVIQLFEKLSNNYIELFENAEDYNVIINVGESPNAKEFKAYSGILKYRSRYFQNEFTNAIKNTNGITRINLKPHISIQQFEIIIKYIYGGMISLEEFDAQFIFDLLLVTDELFFEELTEVIETHLIESNAHWLRSHFSHIYKTSFENKNLKKLQKWCNDIVAKYPNLIFDSENFVSLKEDALISLIQRDDLQMEEIKIWNNVIKWGIAQNTGLPSDLDDWSDENFMTLKSTLKNCLPLIRYFQISADDAFNNIWPYSQILEKKLWKDLIGKFMLNNYKISSIILPPRTILKSDLPNRSMEPFSAVINEEHAAEIASWIDKTTTAYSTTNNPYEFKLILRGSRDGFNRESFWDLCNLKENTITVVNIKVSDNIERIVGGYNPIAWDRSKRGLVSCHDSFIFSLKNSVQKDSILSRVREPVNAFHYDDANRGADFGNGGNLSLFWAGYAQNNQDNGCYCAHGSQYNNRIVDENQSRKYIFFVNEYEVFQIHKKI</sequence>